<dbReference type="RefSeq" id="WP_089217355.1">
    <property type="nucleotide sequence ID" value="NZ_FZPA01000020.1"/>
</dbReference>
<dbReference type="EMBL" id="FZPA01000020">
    <property type="protein sequence ID" value="SNT26313.1"/>
    <property type="molecule type" value="Genomic_DNA"/>
</dbReference>
<keyword evidence="2" id="KW-1185">Reference proteome</keyword>
<name>A0A239L8Z0_9SPHN</name>
<accession>A0A239L8Z0</accession>
<gene>
    <name evidence="1" type="ORF">SAMN06295955_12015</name>
</gene>
<dbReference type="OrthoDB" id="4119964at2"/>
<evidence type="ECO:0008006" key="3">
    <source>
        <dbReference type="Google" id="ProtNLM"/>
    </source>
</evidence>
<evidence type="ECO:0000313" key="2">
    <source>
        <dbReference type="Proteomes" id="UP000198339"/>
    </source>
</evidence>
<dbReference type="AlphaFoldDB" id="A0A239L8Z0"/>
<evidence type="ECO:0000313" key="1">
    <source>
        <dbReference type="EMBL" id="SNT26313.1"/>
    </source>
</evidence>
<sequence>MRAYKFRASTNIELALDILLNRRLYCADWKALNDPMEGMFAYSTRGEDPRAQQIVKGIGTAKSRYKVCSLSRDFQSHLLWSHYAGGFDGLAIEVELPDNDPDICEVEYRGVFAFLDMDEVRDEDEAARRILFSKYQEWAYEEEIRVLSNQSYYELAAPIQRVIAGPRMNQALFQTLHMVCEREGIDFTKVGIGDEGIDADPVRSVDLARQRRRMRPR</sequence>
<organism evidence="1 2">
    <name type="scientific">Sphingopyxis indica</name>
    <dbReference type="NCBI Taxonomy" id="436663"/>
    <lineage>
        <taxon>Bacteria</taxon>
        <taxon>Pseudomonadati</taxon>
        <taxon>Pseudomonadota</taxon>
        <taxon>Alphaproteobacteria</taxon>
        <taxon>Sphingomonadales</taxon>
        <taxon>Sphingomonadaceae</taxon>
        <taxon>Sphingopyxis</taxon>
    </lineage>
</organism>
<protein>
    <recommendedName>
        <fullName evidence="3">DUF2971 domain-containing protein</fullName>
    </recommendedName>
</protein>
<proteinExistence type="predicted"/>
<dbReference type="Proteomes" id="UP000198339">
    <property type="component" value="Unassembled WGS sequence"/>
</dbReference>
<reference evidence="1 2" key="1">
    <citation type="submission" date="2017-06" db="EMBL/GenBank/DDBJ databases">
        <authorList>
            <person name="Kim H.J."/>
            <person name="Triplett B.A."/>
        </authorList>
    </citation>
    <scope>NUCLEOTIDE SEQUENCE [LARGE SCALE GENOMIC DNA]</scope>
    <source>
        <strain evidence="1 2">DS15</strain>
    </source>
</reference>